<name>A0AAN9FB79_CLITE</name>
<dbReference type="Proteomes" id="UP001359559">
    <property type="component" value="Unassembled WGS sequence"/>
</dbReference>
<evidence type="ECO:0000313" key="3">
    <source>
        <dbReference type="Proteomes" id="UP001359559"/>
    </source>
</evidence>
<dbReference type="PANTHER" id="PTHR45763:SF22">
    <property type="entry name" value="ALPHA_BETA HYDROLASE FAMILY PROTEIN"/>
    <property type="match status" value="1"/>
</dbReference>
<evidence type="ECO:0000313" key="2">
    <source>
        <dbReference type="EMBL" id="KAK7272224.1"/>
    </source>
</evidence>
<protein>
    <recommendedName>
        <fullName evidence="1">AB hydrolase-1 domain-containing protein</fullName>
    </recommendedName>
</protein>
<dbReference type="AlphaFoldDB" id="A0AAN9FB79"/>
<sequence>MRRIRDHLKLLTQIPKAQAQKINRCFCHGTQLSPNHDDSSEDFPLVSPRIKLKDGRHLAYIERGVPKDTAKYKIIIVHGFGSSKEMNFQAPQELVDELGIYFLQYDRAGYGESDPNPKRTLKSEALDIEELADQLELGPQFYVIGVSMGSYATWSCLKYLPHRLAGLALIAPVINYKWPSFPGSLIKEDYRRKLVRWALWLANHCPRLLHWWVTQKWLPSAAVIEKNPAFFNKSDMDILKTIPGFPMLTKDSLKEQVIFDTLRRDWMVAFGKWEFDPMKLSNPSPESRSSFHIWHGYEDKVVPSELQRFVSGKLPWIHYHEVSDGGHLIIYYRGLCEAILRALLLGQENQAYRPRQPLFES</sequence>
<feature type="domain" description="AB hydrolase-1" evidence="1">
    <location>
        <begin position="74"/>
        <end position="330"/>
    </location>
</feature>
<dbReference type="Gene3D" id="3.40.50.1820">
    <property type="entry name" value="alpha/beta hydrolase"/>
    <property type="match status" value="1"/>
</dbReference>
<dbReference type="InterPro" id="IPR000073">
    <property type="entry name" value="AB_hydrolase_1"/>
</dbReference>
<gene>
    <name evidence="2" type="ORF">RJT34_28698</name>
</gene>
<organism evidence="2 3">
    <name type="scientific">Clitoria ternatea</name>
    <name type="common">Butterfly pea</name>
    <dbReference type="NCBI Taxonomy" id="43366"/>
    <lineage>
        <taxon>Eukaryota</taxon>
        <taxon>Viridiplantae</taxon>
        <taxon>Streptophyta</taxon>
        <taxon>Embryophyta</taxon>
        <taxon>Tracheophyta</taxon>
        <taxon>Spermatophyta</taxon>
        <taxon>Magnoliopsida</taxon>
        <taxon>eudicotyledons</taxon>
        <taxon>Gunneridae</taxon>
        <taxon>Pentapetalae</taxon>
        <taxon>rosids</taxon>
        <taxon>fabids</taxon>
        <taxon>Fabales</taxon>
        <taxon>Fabaceae</taxon>
        <taxon>Papilionoideae</taxon>
        <taxon>50 kb inversion clade</taxon>
        <taxon>NPAAA clade</taxon>
        <taxon>indigoferoid/millettioid clade</taxon>
        <taxon>Phaseoleae</taxon>
        <taxon>Clitoria</taxon>
    </lineage>
</organism>
<proteinExistence type="predicted"/>
<dbReference type="FunFam" id="3.40.50.1820:FF:000270">
    <property type="entry name" value="Alpha/beta-Hydrolases superfamily protein"/>
    <property type="match status" value="1"/>
</dbReference>
<dbReference type="Pfam" id="PF12697">
    <property type="entry name" value="Abhydrolase_6"/>
    <property type="match status" value="1"/>
</dbReference>
<accession>A0AAN9FB79</accession>
<reference evidence="2 3" key="1">
    <citation type="submission" date="2024-01" db="EMBL/GenBank/DDBJ databases">
        <title>The genomes of 5 underutilized Papilionoideae crops provide insights into root nodulation and disease resistance.</title>
        <authorList>
            <person name="Yuan L."/>
        </authorList>
    </citation>
    <scope>NUCLEOTIDE SEQUENCE [LARGE SCALE GENOMIC DNA]</scope>
    <source>
        <strain evidence="2">LY-2023</strain>
        <tissue evidence="2">Leaf</tissue>
    </source>
</reference>
<dbReference type="InterPro" id="IPR029058">
    <property type="entry name" value="AB_hydrolase_fold"/>
</dbReference>
<comment type="caution">
    <text evidence="2">The sequence shown here is derived from an EMBL/GenBank/DDBJ whole genome shotgun (WGS) entry which is preliminary data.</text>
</comment>
<keyword evidence="3" id="KW-1185">Reference proteome</keyword>
<evidence type="ECO:0000259" key="1">
    <source>
        <dbReference type="Pfam" id="PF12697"/>
    </source>
</evidence>
<dbReference type="SUPFAM" id="SSF53474">
    <property type="entry name" value="alpha/beta-Hydrolases"/>
    <property type="match status" value="1"/>
</dbReference>
<dbReference type="PANTHER" id="PTHR45763">
    <property type="entry name" value="HYDROLASE, ALPHA/BETA FOLD FAMILY PROTEIN, EXPRESSED-RELATED"/>
    <property type="match status" value="1"/>
</dbReference>
<dbReference type="EMBL" id="JAYKXN010000007">
    <property type="protein sequence ID" value="KAK7272224.1"/>
    <property type="molecule type" value="Genomic_DNA"/>
</dbReference>